<keyword evidence="1" id="KW-0812">Transmembrane</keyword>
<evidence type="ECO:0000313" key="2">
    <source>
        <dbReference type="EMBL" id="ELZ21213.1"/>
    </source>
</evidence>
<feature type="transmembrane region" description="Helical" evidence="1">
    <location>
        <begin position="178"/>
        <end position="198"/>
    </location>
</feature>
<feature type="transmembrane region" description="Helical" evidence="1">
    <location>
        <begin position="255"/>
        <end position="274"/>
    </location>
</feature>
<feature type="transmembrane region" description="Helical" evidence="1">
    <location>
        <begin position="204"/>
        <end position="220"/>
    </location>
</feature>
<dbReference type="RefSeq" id="WP_008011914.1">
    <property type="nucleotide sequence ID" value="NZ_AOIT01000034.1"/>
</dbReference>
<feature type="transmembrane region" description="Helical" evidence="1">
    <location>
        <begin position="48"/>
        <end position="66"/>
    </location>
</feature>
<evidence type="ECO:0000256" key="1">
    <source>
        <dbReference type="SAM" id="Phobius"/>
    </source>
</evidence>
<dbReference type="EMBL" id="AOIT01000034">
    <property type="protein sequence ID" value="ELZ21213.1"/>
    <property type="molecule type" value="Genomic_DNA"/>
</dbReference>
<dbReference type="PATRIC" id="fig|1230457.4.peg.1726"/>
<reference evidence="2 3" key="1">
    <citation type="journal article" date="2014" name="PLoS Genet.">
        <title>Phylogenetically driven sequencing of extremely halophilic archaea reveals strategies for static and dynamic osmo-response.</title>
        <authorList>
            <person name="Becker E.A."/>
            <person name="Seitzer P.M."/>
            <person name="Tritt A."/>
            <person name="Larsen D."/>
            <person name="Krusor M."/>
            <person name="Yao A.I."/>
            <person name="Wu D."/>
            <person name="Madern D."/>
            <person name="Eisen J.A."/>
            <person name="Darling A.E."/>
            <person name="Facciotti M.T."/>
        </authorList>
    </citation>
    <scope>NUCLEOTIDE SEQUENCE [LARGE SCALE GENOMIC DNA]</scope>
    <source>
        <strain evidence="2 3">JCM 13563</strain>
    </source>
</reference>
<dbReference type="eggNOG" id="arCOG03185">
    <property type="taxonomic scope" value="Archaea"/>
</dbReference>
<feature type="transmembrane region" description="Helical" evidence="1">
    <location>
        <begin position="417"/>
        <end position="444"/>
    </location>
</feature>
<comment type="caution">
    <text evidence="2">The sequence shown here is derived from an EMBL/GenBank/DDBJ whole genome shotgun (WGS) entry which is preliminary data.</text>
</comment>
<dbReference type="Proteomes" id="UP000011615">
    <property type="component" value="Unassembled WGS sequence"/>
</dbReference>
<dbReference type="AlphaFoldDB" id="M0CEZ1"/>
<gene>
    <name evidence="2" type="ORF">C476_08588</name>
</gene>
<dbReference type="OrthoDB" id="137309at2157"/>
<feature type="transmembrane region" description="Helical" evidence="1">
    <location>
        <begin position="456"/>
        <end position="479"/>
    </location>
</feature>
<feature type="transmembrane region" description="Helical" evidence="1">
    <location>
        <begin position="232"/>
        <end position="249"/>
    </location>
</feature>
<proteinExistence type="predicted"/>
<feature type="transmembrane region" description="Helical" evidence="1">
    <location>
        <begin position="78"/>
        <end position="96"/>
    </location>
</feature>
<evidence type="ECO:0000313" key="3">
    <source>
        <dbReference type="Proteomes" id="UP000011615"/>
    </source>
</evidence>
<feature type="transmembrane region" description="Helical" evidence="1">
    <location>
        <begin position="359"/>
        <end position="378"/>
    </location>
</feature>
<name>M0CEZ1_9EURY</name>
<sequence>MSSNSVADESVRKLALALGFLAITVSTLVAHRSPATGYELSLYTRTPSGVWAGLIVAFAVSLAVAFDRSMAASRTRSIALVLGGLALTVFAGLPIVRGYHFFGHQDALTHLGWARGISHGTISPFELLYPGIHTVSAFVNAVIGIPVRSALLLVVLLATVAFILFVPLSVMVIVPDSLAVTIATFISFFLLPITTIATFMQPHAMTQAILLFALFVYVILKYVTTDALSSRALAVLFALVATAAVVYHPQYAAHMLVVCLVICFLQFLSPRLPFLSRTSVCDRMGAHRRLYGQTLFLSAVFLAWSENHGFFAGFAGRAISSALTFLLVGSGDAGTSISQQGGSLAAIGVSLTEIFFKLFFPHLVVTLLAAGLILAVLVRGRPARFSDVPAVTIYLAAGLFALGILFVVYFMSVTNEMYFRVFGLMMVFAALLATVAIYEGILFLSDWLSPTAVQTIAASAFAFLLVLSLLSVFASPYVYRQSQHVSEQQLHGYETAFDTAADGTAFAGFRGVPNRYADALNGQETRTRSHTTVTPETIEQGPTTYYDDDRYLVVSQLDYEREVTAYRGLRYSADDFDAIASDPTVDRVQSNGELTTYYVSASDDSA</sequence>
<keyword evidence="1" id="KW-0472">Membrane</keyword>
<protein>
    <submittedName>
        <fullName evidence="2">Uncharacterized protein</fullName>
    </submittedName>
</protein>
<organism evidence="2 3">
    <name type="scientific">Natrinema limicola JCM 13563</name>
    <dbReference type="NCBI Taxonomy" id="1230457"/>
    <lineage>
        <taxon>Archaea</taxon>
        <taxon>Methanobacteriati</taxon>
        <taxon>Methanobacteriota</taxon>
        <taxon>Stenosarchaea group</taxon>
        <taxon>Halobacteria</taxon>
        <taxon>Halobacteriales</taxon>
        <taxon>Natrialbaceae</taxon>
        <taxon>Natrinema</taxon>
    </lineage>
</organism>
<accession>M0CEZ1</accession>
<keyword evidence="1" id="KW-1133">Transmembrane helix</keyword>
<keyword evidence="3" id="KW-1185">Reference proteome</keyword>
<feature type="transmembrane region" description="Helical" evidence="1">
    <location>
        <begin position="390"/>
        <end position="411"/>
    </location>
</feature>
<feature type="transmembrane region" description="Helical" evidence="1">
    <location>
        <begin position="137"/>
        <end position="166"/>
    </location>
</feature>